<keyword evidence="4" id="KW-1185">Reference proteome</keyword>
<comment type="similarity">
    <text evidence="1">Belongs to the TCP11 family.</text>
</comment>
<dbReference type="Proteomes" id="UP001244341">
    <property type="component" value="Chromosome 1b"/>
</dbReference>
<evidence type="ECO:0000256" key="2">
    <source>
        <dbReference type="SAM" id="MobiDB-lite"/>
    </source>
</evidence>
<feature type="compositionally biased region" description="Low complexity" evidence="2">
    <location>
        <begin position="679"/>
        <end position="711"/>
    </location>
</feature>
<feature type="compositionally biased region" description="Low complexity" evidence="2">
    <location>
        <begin position="1072"/>
        <end position="1095"/>
    </location>
</feature>
<dbReference type="EMBL" id="CP126208">
    <property type="protein sequence ID" value="WIA08938.1"/>
    <property type="molecule type" value="Genomic_DNA"/>
</dbReference>
<evidence type="ECO:0000313" key="3">
    <source>
        <dbReference type="EMBL" id="WIA08938.1"/>
    </source>
</evidence>
<evidence type="ECO:0000313" key="4">
    <source>
        <dbReference type="Proteomes" id="UP001244341"/>
    </source>
</evidence>
<organism evidence="3 4">
    <name type="scientific">Tetradesmus obliquus</name>
    <name type="common">Green alga</name>
    <name type="synonym">Acutodesmus obliquus</name>
    <dbReference type="NCBI Taxonomy" id="3088"/>
    <lineage>
        <taxon>Eukaryota</taxon>
        <taxon>Viridiplantae</taxon>
        <taxon>Chlorophyta</taxon>
        <taxon>core chlorophytes</taxon>
        <taxon>Chlorophyceae</taxon>
        <taxon>CS clade</taxon>
        <taxon>Sphaeropleales</taxon>
        <taxon>Scenedesmaceae</taxon>
        <taxon>Tetradesmus</taxon>
    </lineage>
</organism>
<sequence length="1309" mass="135860">MSSSKEPTVIKVPINDFKVSSLPASVKSKWEPFGRGPGQTEKRAHVLKDATYRVYRAMEARHSPLKQRHIKVADARSRAAAAAAAALNASQSDSERSAVLAARMLGNMQAAEQRRLEVQQAQRARLNAKSELIMSRLAHCQAADKARRQQLLHQLLGRLAHAEQQRQVACAQRGTGVAKRCSGSSRQRRSSSGSGLKRLVAVRGLEDWMQDLSPKTAANAALFRATSSTRRLQRTWRCFATTHKTTAQLARTFVAQGVTYISLDAADDSSTNSNSSSAAALSQEQQQQTAAAPAPVLVMIGGLSGGSSVRHARFEDFADKLQAPATLRAAQALLKRLDARLALRGNTSDGAQALLRQLSPAAPKGRKLDRYPVRVMLCAYMIQAHPEVVFNKVGDVEARLSAAAEQLLASFESLLARLVQPLPSTAAAAPPASAPSTQPGCSSPTAVPAAGSCPSPLTKSMASYLKASSSAATTRSVSRQLFSSSSSGSSSMSTSRPGSPSAVAPDAAQAAAGPAAASLASLLVAFDESWLEYLDQFVVWKGHDARGLEAELMRMAVRLERSMRLKLGRREPDSAEVMANPDLKAMVVHVKHDHALLAERIARLTGAEGSARLTVALDHVRQQVAAEIAAAEAEAEAEAAESAETSSETSSAAGSPARARSVSRSISRGTSLQDPLSDAQALEAAQRAAAPQGNPAPDTQNQQQAAAAEQQPESLSNEAMVWEMLYSGDSYALPAADAEASWRRAMGQEVDAEQELDASDVESMTPQQLTAMVASRARVIAERAFWDSIVWRFKMAVQGHALPAQVAPLLSELGTELSGFVTDSFEAQQLTEQFSEAAVLARLGSRTGQQGGGANLTALGAMIEQLAGTLLRSGSEARAAESAAATARLQEQLVAALAAAATGSGGGGPPAEEGAAAAAALAEALAAALRLLMTQLKLVKLDAANARLAGLARAMRERGAVGYLQTKLAAAWQLHSADAAADAEAGSSSAATSNGADAGSAALTHAAVAEKLHRTAGWVQAVQGEVLPQLQGGLTAAGLLLDPTAAAAAVVAGGLQSVELRSGVRASPTATSPGRAASGSFSRAASGSAPASGPVRPSYPVALDSWQGMVRAGLLALVVGDTPAAGPALPEVLAFDGARLHELQNSLQQLMVTAAGLLIVQQLRSAAGLAWDAEARGQARRRLLVVLSDPGMKLSHLVTELSQLAGAGSVATEQRVKTMFTTIVNPEAAAFKSIRSNISCALAAHLLYGRAAMAADGSAAANCSSLLARVGAAALAEDVAELAERLAGVAAVNEAVHGQLLALLAGSSR</sequence>
<dbReference type="PANTHER" id="PTHR12832:SF11">
    <property type="entry name" value="LD23868P"/>
    <property type="match status" value="1"/>
</dbReference>
<dbReference type="Pfam" id="PF05794">
    <property type="entry name" value="Tcp11"/>
    <property type="match status" value="1"/>
</dbReference>
<reference evidence="3 4" key="1">
    <citation type="submission" date="2023-05" db="EMBL/GenBank/DDBJ databases">
        <title>A 100% complete, gapless, phased diploid assembly of the Scenedesmus obliquus UTEX 3031 genome.</title>
        <authorList>
            <person name="Biondi T.C."/>
            <person name="Hanschen E.R."/>
            <person name="Kwon T."/>
            <person name="Eng W."/>
            <person name="Kruse C.P.S."/>
            <person name="Koehler S.I."/>
            <person name="Kunde Y."/>
            <person name="Gleasner C.D."/>
            <person name="You Mak K.T."/>
            <person name="Polle J."/>
            <person name="Hovde B.T."/>
            <person name="Starkenburg S.R."/>
        </authorList>
    </citation>
    <scope>NUCLEOTIDE SEQUENCE [LARGE SCALE GENOMIC DNA]</scope>
    <source>
        <strain evidence="3 4">DOE0152z</strain>
    </source>
</reference>
<dbReference type="PANTHER" id="PTHR12832">
    <property type="entry name" value="TESTIS-SPECIFIC PROTEIN PBS13 T-COMPLEX 11"/>
    <property type="match status" value="1"/>
</dbReference>
<evidence type="ECO:0000256" key="1">
    <source>
        <dbReference type="ARBA" id="ARBA00010954"/>
    </source>
</evidence>
<protein>
    <submittedName>
        <fullName evidence="3">Uncharacterized protein</fullName>
    </submittedName>
</protein>
<name>A0ABY8TIL6_TETOB</name>
<feature type="region of interest" description="Disordered" evidence="2">
    <location>
        <begin position="635"/>
        <end position="714"/>
    </location>
</feature>
<accession>A0ABY8TIL6</accession>
<proteinExistence type="inferred from homology"/>
<dbReference type="InterPro" id="IPR008862">
    <property type="entry name" value="Tcp11"/>
</dbReference>
<feature type="region of interest" description="Disordered" evidence="2">
    <location>
        <begin position="1063"/>
        <end position="1095"/>
    </location>
</feature>
<gene>
    <name evidence="3" type="ORF">OEZ85_008355</name>
</gene>
<feature type="region of interest" description="Disordered" evidence="2">
    <location>
        <begin position="426"/>
        <end position="449"/>
    </location>
</feature>
<feature type="region of interest" description="Disordered" evidence="2">
    <location>
        <begin position="482"/>
        <end position="506"/>
    </location>
</feature>
<feature type="compositionally biased region" description="Low complexity" evidence="2">
    <location>
        <begin position="642"/>
        <end position="668"/>
    </location>
</feature>
<feature type="compositionally biased region" description="Low complexity" evidence="2">
    <location>
        <begin position="426"/>
        <end position="439"/>
    </location>
</feature>